<evidence type="ECO:0000313" key="3">
    <source>
        <dbReference type="EMBL" id="QHT71198.1"/>
    </source>
</evidence>
<dbReference type="GO" id="GO:0003676">
    <property type="term" value="F:nucleic acid binding"/>
    <property type="evidence" value="ECO:0007669"/>
    <property type="project" value="InterPro"/>
</dbReference>
<dbReference type="InterPro" id="IPR014464">
    <property type="entry name" value="CvfB_fam"/>
</dbReference>
<gene>
    <name evidence="3" type="ORF">GXP67_33375</name>
</gene>
<comment type="similarity">
    <text evidence="1">Belongs to the CvfB family.</text>
</comment>
<dbReference type="InterPro" id="IPR003029">
    <property type="entry name" value="S1_domain"/>
</dbReference>
<evidence type="ECO:0000259" key="2">
    <source>
        <dbReference type="SMART" id="SM00316"/>
    </source>
</evidence>
<feature type="domain" description="S1 motif" evidence="2">
    <location>
        <begin position="151"/>
        <end position="213"/>
    </location>
</feature>
<evidence type="ECO:0000313" key="4">
    <source>
        <dbReference type="Proteomes" id="UP000480178"/>
    </source>
</evidence>
<dbReference type="PANTHER" id="PTHR37296:SF1">
    <property type="entry name" value="CONSERVED VIRULENCE FACTOR B"/>
    <property type="match status" value="1"/>
</dbReference>
<dbReference type="InterPro" id="IPR036388">
    <property type="entry name" value="WH-like_DNA-bd_sf"/>
</dbReference>
<dbReference type="SUPFAM" id="SSF50249">
    <property type="entry name" value="Nucleic acid-binding proteins"/>
    <property type="match status" value="1"/>
</dbReference>
<dbReference type="EMBL" id="CP048222">
    <property type="protein sequence ID" value="QHT71198.1"/>
    <property type="molecule type" value="Genomic_DNA"/>
</dbReference>
<protein>
    <submittedName>
        <fullName evidence="3">GntR family transcriptional regulator</fullName>
    </submittedName>
</protein>
<keyword evidence="4" id="KW-1185">Reference proteome</keyword>
<dbReference type="InterPro" id="IPR040764">
    <property type="entry name" value="CvfB_WH"/>
</dbReference>
<dbReference type="PANTHER" id="PTHR37296">
    <property type="entry name" value="CONSERVED VIRULENCE FACTOR B"/>
    <property type="match status" value="1"/>
</dbReference>
<dbReference type="SMART" id="SM00316">
    <property type="entry name" value="S1"/>
    <property type="match status" value="2"/>
</dbReference>
<reference evidence="3 4" key="1">
    <citation type="submission" date="2020-01" db="EMBL/GenBank/DDBJ databases">
        <authorList>
            <person name="Kim M.K."/>
        </authorList>
    </citation>
    <scope>NUCLEOTIDE SEQUENCE [LARGE SCALE GENOMIC DNA]</scope>
    <source>
        <strain evidence="3 4">172606-1</strain>
    </source>
</reference>
<sequence>MDQKESPTSIAIGQYHTLEVIKILDFGLYLAHGLDEILLPIRYIPEGTQVGDKLYVFIYRDSEDRVIATTEKPLATANSFACLRVTDANSYGVFLDWGLVKDLFMPFSEQHKKLIPGRNYLVWVYVDPETDRVMCSARLEKFLQTDTSALQENQLVELLIWEFTDMGIKVVVEQKYSGVLYHNEVFETLYVGDQVNGYIKKIREDGKLDVVLRKKGYAEVIDAKEEIMQQLKKSQGFLPLTDNSSPQEIYERLQMSKKTFKKAVGGLLKDGQLSLSKDGIYFIEPE</sequence>
<dbReference type="KEGG" id="rhoz:GXP67_33375"/>
<dbReference type="Proteomes" id="UP000480178">
    <property type="component" value="Chromosome"/>
</dbReference>
<dbReference type="PIRSF" id="PIRSF012524">
    <property type="entry name" value="YitL_S1"/>
    <property type="match status" value="1"/>
</dbReference>
<dbReference type="Pfam" id="PF17783">
    <property type="entry name" value="WHD_CvfB"/>
    <property type="match status" value="1"/>
</dbReference>
<evidence type="ECO:0000256" key="1">
    <source>
        <dbReference type="PIRNR" id="PIRNR012524"/>
    </source>
</evidence>
<organism evidence="3 4">
    <name type="scientific">Rhodocytophaga rosea</name>
    <dbReference type="NCBI Taxonomy" id="2704465"/>
    <lineage>
        <taxon>Bacteria</taxon>
        <taxon>Pseudomonadati</taxon>
        <taxon>Bacteroidota</taxon>
        <taxon>Cytophagia</taxon>
        <taxon>Cytophagales</taxon>
        <taxon>Rhodocytophagaceae</taxon>
        <taxon>Rhodocytophaga</taxon>
    </lineage>
</organism>
<dbReference type="Gene3D" id="1.10.10.10">
    <property type="entry name" value="Winged helix-like DNA-binding domain superfamily/Winged helix DNA-binding domain"/>
    <property type="match status" value="1"/>
</dbReference>
<dbReference type="RefSeq" id="WP_162447138.1">
    <property type="nucleotide sequence ID" value="NZ_CP048222.1"/>
</dbReference>
<dbReference type="InterPro" id="IPR039566">
    <property type="entry name" value="CvfB_S1_st"/>
</dbReference>
<name>A0A6C0GSS5_9BACT</name>
<dbReference type="InterPro" id="IPR012340">
    <property type="entry name" value="NA-bd_OB-fold"/>
</dbReference>
<dbReference type="Gene3D" id="2.40.50.140">
    <property type="entry name" value="Nucleic acid-binding proteins"/>
    <property type="match status" value="3"/>
</dbReference>
<proteinExistence type="inferred from homology"/>
<feature type="domain" description="S1 motif" evidence="2">
    <location>
        <begin position="11"/>
        <end position="71"/>
    </location>
</feature>
<dbReference type="AlphaFoldDB" id="A0A6C0GSS5"/>
<dbReference type="Pfam" id="PF13509">
    <property type="entry name" value="S1_2"/>
    <property type="match status" value="1"/>
</dbReference>
<accession>A0A6C0GSS5</accession>